<dbReference type="InterPro" id="IPR044611">
    <property type="entry name" value="E3A/B/C-like"/>
</dbReference>
<feature type="compositionally biased region" description="Low complexity" evidence="6">
    <location>
        <begin position="254"/>
        <end position="263"/>
    </location>
</feature>
<evidence type="ECO:0000256" key="4">
    <source>
        <dbReference type="ARBA" id="ARBA00022786"/>
    </source>
</evidence>
<dbReference type="SMART" id="SM00119">
    <property type="entry name" value="HECTc"/>
    <property type="match status" value="1"/>
</dbReference>
<feature type="domain" description="HECT" evidence="7">
    <location>
        <begin position="697"/>
        <end position="1103"/>
    </location>
</feature>
<evidence type="ECO:0000256" key="1">
    <source>
        <dbReference type="ARBA" id="ARBA00000885"/>
    </source>
</evidence>
<evidence type="ECO:0000313" key="9">
    <source>
        <dbReference type="Proteomes" id="UP001149813"/>
    </source>
</evidence>
<evidence type="ECO:0000256" key="3">
    <source>
        <dbReference type="ARBA" id="ARBA00022679"/>
    </source>
</evidence>
<dbReference type="PANTHER" id="PTHR45700">
    <property type="entry name" value="UBIQUITIN-PROTEIN LIGASE E3C"/>
    <property type="match status" value="1"/>
</dbReference>
<accession>A0A9W7Y0J1</accession>
<dbReference type="Gene3D" id="3.30.2160.10">
    <property type="entry name" value="Hect, E3 ligase catalytic domain"/>
    <property type="match status" value="1"/>
</dbReference>
<sequence>MTGVLDTTASAEQSDSSNVYGSREEWLLWADSQAKDDSLQQALRNPLLRAAIQPKQQIARKRSYGSLSRLYSLFIAQIQTGCSQKGKCSMPFCRSNPAYVGKLTSLSQASAESMAVELARRAAKNPSRADIQPHCDYTKDMSRTSNDSNTADSDDDRPFARAFNSQMLKLLGVNGSGRTKKPEAAPEALAVPLTKPTSVSADLLNSAPDTRRPALKLAIPLPQKDLESSLQMALPSPSLPLAGERRTINSSGNALAPKPAATLTPPPSDTSSLHSMCDDSGNPYIAIYRLDAQTAPLVSAIGGRLLRNTIQIMFSSFENLSRCFVLPDKDSAAPFAMDMDTALRFVQGLAGQSVSLVLMTLRQGVSEIETKIKSGSQAYDLDTIARTLAISALVLATLDQADPREQMEQTLLQLQIMRLILHITFFAESDHSYCSQDFTQGWQARFAYGGRMRERWIQWWAVVPAAVVLQWIKILKDDALGCINQLQGGLTSDRVIAQRVASDPLHWAGSLELLRLLDEANKRLLHFGISSHSDQRMDLYTPTSFSNGTNVVRRSAFQDSRILQCFDIRQELMRWIACMKTRSTSLDDYVLASDRWAAVNVFSPFAYPFLFSLRNKIDLLVPEMHERMSQRYLQAHDRQAELVQHQRVLGIDTHAEQVVRPGFMPEWPLLASNAAAVVSAGSPYLVLAVRRQSLLLDAFDMMAAGASHVRFPLKVRFVASGEDGVDMGGVQKELFAQLLPQLLSPDRGLFVYSDTGSGTAEALWPNAASPHSLADFEIAGMFIGVAFANNIPMDTSTAPLAKALISQMTHDGHAQMERAAHVPVTVLMERLRSTFPTLVAGLAQLLEWDENDGAVEDVFSRSFDITVSDPLRIWHLRRESVVSTEVYMSECSDSELQTTLRPPFAHLLLPGPGQDGTITFPLIDNGDQIDVTAQNREYYVRRYLQFVAFEHARAQIDALRRGFARAVDSIVYRMLSSTDLVTWLSGMFEETKLDVVNLEQIAEYDDEYTSKHPVIRRFWRVVGGFTQPQLKQLLMFVTASDHLPLGGYSNITFVVQRNGPDSDRLPTALTCFGRLLLPAYSTDQKMRDLLLMAIENSSGFGLV</sequence>
<feature type="active site" description="Glycyl thioester intermediate" evidence="5">
    <location>
        <position position="1071"/>
    </location>
</feature>
<organism evidence="8 9">
    <name type="scientific">Coemansia erecta</name>
    <dbReference type="NCBI Taxonomy" id="147472"/>
    <lineage>
        <taxon>Eukaryota</taxon>
        <taxon>Fungi</taxon>
        <taxon>Fungi incertae sedis</taxon>
        <taxon>Zoopagomycota</taxon>
        <taxon>Kickxellomycotina</taxon>
        <taxon>Kickxellomycetes</taxon>
        <taxon>Kickxellales</taxon>
        <taxon>Kickxellaceae</taxon>
        <taxon>Coemansia</taxon>
    </lineage>
</organism>
<feature type="region of interest" description="Disordered" evidence="6">
    <location>
        <begin position="124"/>
        <end position="158"/>
    </location>
</feature>
<evidence type="ECO:0000313" key="8">
    <source>
        <dbReference type="EMBL" id="KAJ1722450.1"/>
    </source>
</evidence>
<dbReference type="SUPFAM" id="SSF56204">
    <property type="entry name" value="Hect, E3 ligase catalytic domain"/>
    <property type="match status" value="1"/>
</dbReference>
<name>A0A9W7Y0J1_9FUNG</name>
<evidence type="ECO:0000256" key="6">
    <source>
        <dbReference type="SAM" id="MobiDB-lite"/>
    </source>
</evidence>
<proteinExistence type="predicted"/>
<protein>
    <recommendedName>
        <fullName evidence="2">HECT-type E3 ubiquitin transferase</fullName>
        <ecNumber evidence="2">2.3.2.26</ecNumber>
    </recommendedName>
</protein>
<dbReference type="PROSITE" id="PS50237">
    <property type="entry name" value="HECT"/>
    <property type="match status" value="1"/>
</dbReference>
<keyword evidence="9" id="KW-1185">Reference proteome</keyword>
<dbReference type="Gene3D" id="3.90.1750.10">
    <property type="entry name" value="Hect, E3 ligase catalytic domains"/>
    <property type="match status" value="1"/>
</dbReference>
<keyword evidence="3" id="KW-0808">Transferase</keyword>
<dbReference type="OrthoDB" id="8068875at2759"/>
<dbReference type="EMBL" id="JANBOJ010000111">
    <property type="protein sequence ID" value="KAJ1722450.1"/>
    <property type="molecule type" value="Genomic_DNA"/>
</dbReference>
<dbReference type="Gene3D" id="3.30.2410.10">
    <property type="entry name" value="Hect, E3 ligase catalytic domain"/>
    <property type="match status" value="1"/>
</dbReference>
<comment type="catalytic activity">
    <reaction evidence="1">
        <text>S-ubiquitinyl-[E2 ubiquitin-conjugating enzyme]-L-cysteine + [acceptor protein]-L-lysine = [E2 ubiquitin-conjugating enzyme]-L-cysteine + N(6)-ubiquitinyl-[acceptor protein]-L-lysine.</text>
        <dbReference type="EC" id="2.3.2.26"/>
    </reaction>
</comment>
<dbReference type="FunFam" id="3.30.2410.10:FF:000003">
    <property type="entry name" value="probable E3 ubiquitin-protein ligase HERC4 isoform X1"/>
    <property type="match status" value="1"/>
</dbReference>
<dbReference type="Pfam" id="PF16558">
    <property type="entry name" value="AZUL"/>
    <property type="match status" value="1"/>
</dbReference>
<dbReference type="GO" id="GO:0061630">
    <property type="term" value="F:ubiquitin protein ligase activity"/>
    <property type="evidence" value="ECO:0007669"/>
    <property type="project" value="UniProtKB-EC"/>
</dbReference>
<gene>
    <name evidence="8" type="ORF">LPJ53_003134</name>
</gene>
<feature type="compositionally biased region" description="Basic and acidic residues" evidence="6">
    <location>
        <begin position="131"/>
        <end position="142"/>
    </location>
</feature>
<dbReference type="EC" id="2.3.2.26" evidence="2"/>
<dbReference type="InterPro" id="IPR032353">
    <property type="entry name" value="AZUL"/>
</dbReference>
<dbReference type="GO" id="GO:0000209">
    <property type="term" value="P:protein polyubiquitination"/>
    <property type="evidence" value="ECO:0007669"/>
    <property type="project" value="InterPro"/>
</dbReference>
<dbReference type="Proteomes" id="UP001149813">
    <property type="component" value="Unassembled WGS sequence"/>
</dbReference>
<feature type="region of interest" description="Disordered" evidence="6">
    <location>
        <begin position="249"/>
        <end position="274"/>
    </location>
</feature>
<evidence type="ECO:0000259" key="7">
    <source>
        <dbReference type="PROSITE" id="PS50237"/>
    </source>
</evidence>
<dbReference type="InterPro" id="IPR000569">
    <property type="entry name" value="HECT_dom"/>
</dbReference>
<dbReference type="InterPro" id="IPR035983">
    <property type="entry name" value="Hect_E3_ubiquitin_ligase"/>
</dbReference>
<comment type="caution">
    <text evidence="8">The sequence shown here is derived from an EMBL/GenBank/DDBJ whole genome shotgun (WGS) entry which is preliminary data.</text>
</comment>
<dbReference type="AlphaFoldDB" id="A0A9W7Y0J1"/>
<evidence type="ECO:0000256" key="2">
    <source>
        <dbReference type="ARBA" id="ARBA00012485"/>
    </source>
</evidence>
<evidence type="ECO:0000256" key="5">
    <source>
        <dbReference type="PROSITE-ProRule" id="PRU00104"/>
    </source>
</evidence>
<dbReference type="Pfam" id="PF00632">
    <property type="entry name" value="HECT"/>
    <property type="match status" value="1"/>
</dbReference>
<keyword evidence="4 5" id="KW-0833">Ubl conjugation pathway</keyword>
<reference evidence="8" key="1">
    <citation type="submission" date="2022-07" db="EMBL/GenBank/DDBJ databases">
        <title>Phylogenomic reconstructions and comparative analyses of Kickxellomycotina fungi.</title>
        <authorList>
            <person name="Reynolds N.K."/>
            <person name="Stajich J.E."/>
            <person name="Barry K."/>
            <person name="Grigoriev I.V."/>
            <person name="Crous P."/>
            <person name="Smith M.E."/>
        </authorList>
    </citation>
    <scope>NUCLEOTIDE SEQUENCE</scope>
    <source>
        <strain evidence="8">NBRC 32514</strain>
    </source>
</reference>